<dbReference type="GO" id="GO:0016020">
    <property type="term" value="C:membrane"/>
    <property type="evidence" value="ECO:0007669"/>
    <property type="project" value="TreeGrafter"/>
</dbReference>
<keyword evidence="4 6" id="KW-0862">Zinc</keyword>
<feature type="chain" id="PRO_5026074404" evidence="7">
    <location>
        <begin position="16"/>
        <end position="248"/>
    </location>
</feature>
<evidence type="ECO:0000259" key="8">
    <source>
        <dbReference type="Pfam" id="PF01435"/>
    </source>
</evidence>
<sequence length="248" mass="25934">MRILISALAMLAVTACEPTFQVPDAAGAVAPPATAAPAANRSLSQGEDLMRQVAQRIEPIAESTCRAETGRSGNFCDFQFQIAAGDQPNAFQTFQNGYPLIVFNEAMLRTVRNANEVAFIMSHEAGHHIAGHLQRRQQQVGLGGLAGALILAGLGGDAQAGADLGQQIGGRAYSQSFELEADVLGTYIAELAGYDPVDGAASFARFAGSSSILATHPPGAQRYGTVIATAQQIEAQRAQGLTPTIPRN</sequence>
<reference evidence="9 10" key="1">
    <citation type="submission" date="2020-03" db="EMBL/GenBank/DDBJ databases">
        <title>Complete genome sequence of Monaibacterium sp. ALG8 with diverse plasmids.</title>
        <authorList>
            <person name="Sun C."/>
        </authorList>
    </citation>
    <scope>NUCLEOTIDE SEQUENCE [LARGE SCALE GENOMIC DNA]</scope>
    <source>
        <strain evidence="9 10">ALG8</strain>
    </source>
</reference>
<dbReference type="EMBL" id="CP049811">
    <property type="protein sequence ID" value="QIK39394.1"/>
    <property type="molecule type" value="Genomic_DNA"/>
</dbReference>
<dbReference type="GO" id="GO:0004222">
    <property type="term" value="F:metalloendopeptidase activity"/>
    <property type="evidence" value="ECO:0007669"/>
    <property type="project" value="InterPro"/>
</dbReference>
<protein>
    <submittedName>
        <fullName evidence="9">M48 family metalloprotease</fullName>
    </submittedName>
</protein>
<dbReference type="PANTHER" id="PTHR22726:SF1">
    <property type="entry name" value="METALLOENDOPEPTIDASE OMA1, MITOCHONDRIAL"/>
    <property type="match status" value="1"/>
</dbReference>
<dbReference type="InterPro" id="IPR001915">
    <property type="entry name" value="Peptidase_M48"/>
</dbReference>
<dbReference type="GO" id="GO:0051603">
    <property type="term" value="P:proteolysis involved in protein catabolic process"/>
    <property type="evidence" value="ECO:0007669"/>
    <property type="project" value="TreeGrafter"/>
</dbReference>
<keyword evidence="1 6" id="KW-0645">Protease</keyword>
<feature type="domain" description="Peptidase M48" evidence="8">
    <location>
        <begin position="65"/>
        <end position="223"/>
    </location>
</feature>
<proteinExistence type="inferred from homology"/>
<evidence type="ECO:0000313" key="10">
    <source>
        <dbReference type="Proteomes" id="UP000500791"/>
    </source>
</evidence>
<dbReference type="PANTHER" id="PTHR22726">
    <property type="entry name" value="METALLOENDOPEPTIDASE OMA1"/>
    <property type="match status" value="1"/>
</dbReference>
<evidence type="ECO:0000256" key="4">
    <source>
        <dbReference type="ARBA" id="ARBA00022833"/>
    </source>
</evidence>
<dbReference type="Proteomes" id="UP000500791">
    <property type="component" value="Chromosome"/>
</dbReference>
<gene>
    <name evidence="9" type="ORF">G8E03_00665</name>
</gene>
<evidence type="ECO:0000256" key="2">
    <source>
        <dbReference type="ARBA" id="ARBA00022723"/>
    </source>
</evidence>
<keyword evidence="2" id="KW-0479">Metal-binding</keyword>
<dbReference type="AlphaFoldDB" id="A0A6G7VHC7"/>
<evidence type="ECO:0000256" key="1">
    <source>
        <dbReference type="ARBA" id="ARBA00022670"/>
    </source>
</evidence>
<dbReference type="Pfam" id="PF01435">
    <property type="entry name" value="Peptidase_M48"/>
    <property type="match status" value="1"/>
</dbReference>
<keyword evidence="10" id="KW-1185">Reference proteome</keyword>
<accession>A0A6G7VHC7</accession>
<evidence type="ECO:0000256" key="7">
    <source>
        <dbReference type="SAM" id="SignalP"/>
    </source>
</evidence>
<evidence type="ECO:0000313" key="9">
    <source>
        <dbReference type="EMBL" id="QIK39394.1"/>
    </source>
</evidence>
<keyword evidence="7" id="KW-0732">Signal</keyword>
<dbReference type="GO" id="GO:0046872">
    <property type="term" value="F:metal ion binding"/>
    <property type="evidence" value="ECO:0007669"/>
    <property type="project" value="UniProtKB-KW"/>
</dbReference>
<dbReference type="Gene3D" id="3.30.2010.10">
    <property type="entry name" value="Metalloproteases ('zincins'), catalytic domain"/>
    <property type="match status" value="1"/>
</dbReference>
<keyword evidence="5 6" id="KW-0482">Metalloprotease</keyword>
<dbReference type="RefSeq" id="WP_166187474.1">
    <property type="nucleotide sequence ID" value="NZ_CP049811.1"/>
</dbReference>
<keyword evidence="3 6" id="KW-0378">Hydrolase</keyword>
<dbReference type="InterPro" id="IPR051156">
    <property type="entry name" value="Mito/Outer_Membr_Metalloprot"/>
</dbReference>
<dbReference type="PROSITE" id="PS51257">
    <property type="entry name" value="PROKAR_LIPOPROTEIN"/>
    <property type="match status" value="1"/>
</dbReference>
<evidence type="ECO:0000256" key="6">
    <source>
        <dbReference type="RuleBase" id="RU003983"/>
    </source>
</evidence>
<name>A0A6G7VHC7_9RHOB</name>
<organism evidence="9 10">
    <name type="scientific">Pontivivens nitratireducens</name>
    <dbReference type="NCBI Taxonomy" id="2758038"/>
    <lineage>
        <taxon>Bacteria</taxon>
        <taxon>Pseudomonadati</taxon>
        <taxon>Pseudomonadota</taxon>
        <taxon>Alphaproteobacteria</taxon>
        <taxon>Rhodobacterales</taxon>
        <taxon>Paracoccaceae</taxon>
        <taxon>Pontivivens</taxon>
    </lineage>
</organism>
<dbReference type="KEGG" id="mon:G8E03_00665"/>
<evidence type="ECO:0000256" key="3">
    <source>
        <dbReference type="ARBA" id="ARBA00022801"/>
    </source>
</evidence>
<comment type="similarity">
    <text evidence="6">Belongs to the peptidase M48 family.</text>
</comment>
<comment type="cofactor">
    <cofactor evidence="6">
        <name>Zn(2+)</name>
        <dbReference type="ChEBI" id="CHEBI:29105"/>
    </cofactor>
    <text evidence="6">Binds 1 zinc ion per subunit.</text>
</comment>
<feature type="signal peptide" evidence="7">
    <location>
        <begin position="1"/>
        <end position="15"/>
    </location>
</feature>
<evidence type="ECO:0000256" key="5">
    <source>
        <dbReference type="ARBA" id="ARBA00023049"/>
    </source>
</evidence>